<keyword evidence="2" id="KW-1185">Reference proteome</keyword>
<proteinExistence type="predicted"/>
<evidence type="ECO:0000313" key="2">
    <source>
        <dbReference type="Proteomes" id="UP001597441"/>
    </source>
</evidence>
<dbReference type="Proteomes" id="UP001597441">
    <property type="component" value="Unassembled WGS sequence"/>
</dbReference>
<organism evidence="1 2">
    <name type="scientific">Gelatiniphilus marinus</name>
    <dbReference type="NCBI Taxonomy" id="1759464"/>
    <lineage>
        <taxon>Bacteria</taxon>
        <taxon>Pseudomonadati</taxon>
        <taxon>Bacteroidota</taxon>
        <taxon>Flavobacteriia</taxon>
        <taxon>Flavobacteriales</taxon>
        <taxon>Flavobacteriaceae</taxon>
        <taxon>Gelatiniphilus</taxon>
    </lineage>
</organism>
<sequence length="791" mass="90911">MPNTLFINLLQHKYYLYLVFLFLPITLLHAQNNANISDQLANRLHEASKNHASESVYIQSSKGIYETGEDLWFKGYVLNSQHLSPSTQSKTLYVQLIESKTEKAVWEEKYEIENGFVNGHIYVQDTLREGRYTLAAYTRYSFYDDKQPIKSIRQLQIVENITKYHQSKKQDTLIKAKPKETAIDFQLFPEGGYLVSGITSTIAFKAVNTLGIPKSVSGTLYENNVPINKIKTVHAGMGRFNFTPDVNKRYHIVLDSLTTKKQYTLPTIKADGYVLQLVSNTKDHLTLKVSKSTSQKETLYLRVQVRGVAYSVAQATITKERLIKIPLNDIPQGIAEITLFNQNLEPLAERLVYINQDQKLNIKAVLDKGEYLTKGNAKLKLKVTNQHNNPVIAHLGLSVFDDFYNNPKDTKTIETHYHLSTQLKGRLYNPSYYFNLENANRHQALDLLLLTQGWRCYRWNEQNLKSQNPLKTTQLTNGVEGEFTYIKKGKNSPEQSFIVVYDPLKEEKKSMIPLDTNNKFVLTPLHLKMGRRLFIKHFGTKKDKILISVKDPFLAINSIKKLKDFGYPIAPVTEKSEVNETKTLKWQSIKDAVKLDEIQLVAKKKGIVKRDKYLAKLDSLAKLDMAGGDYVCTKDNYLNCPIHLPHKYSKNPVEGEVYLELQIKDGGQWVTGVAPVEGQVFRNPKLPAYRYPKLTDEYLLEKFNIIKAKGYYTKKEFYNPIYDKTEQIDGFPDYRNTLYWKPDIITNNKGEAQLEFSVSSINSKFIGVIEGVNDNGELGRQTFEFHVRKRE</sequence>
<reference evidence="2" key="1">
    <citation type="journal article" date="2019" name="Int. J. Syst. Evol. Microbiol.">
        <title>The Global Catalogue of Microorganisms (GCM) 10K type strain sequencing project: providing services to taxonomists for standard genome sequencing and annotation.</title>
        <authorList>
            <consortium name="The Broad Institute Genomics Platform"/>
            <consortium name="The Broad Institute Genome Sequencing Center for Infectious Disease"/>
            <person name="Wu L."/>
            <person name="Ma J."/>
        </authorList>
    </citation>
    <scope>NUCLEOTIDE SEQUENCE [LARGE SCALE GENOMIC DNA]</scope>
    <source>
        <strain evidence="2">KCTC 42903</strain>
    </source>
</reference>
<gene>
    <name evidence="1" type="ORF">ACFSQS_02280</name>
</gene>
<dbReference type="EMBL" id="JBHULK010000001">
    <property type="protein sequence ID" value="MFD2533916.1"/>
    <property type="molecule type" value="Genomic_DNA"/>
</dbReference>
<comment type="caution">
    <text evidence="1">The sequence shown here is derived from an EMBL/GenBank/DDBJ whole genome shotgun (WGS) entry which is preliminary data.</text>
</comment>
<evidence type="ECO:0008006" key="3">
    <source>
        <dbReference type="Google" id="ProtNLM"/>
    </source>
</evidence>
<evidence type="ECO:0000313" key="1">
    <source>
        <dbReference type="EMBL" id="MFD2533916.1"/>
    </source>
</evidence>
<protein>
    <recommendedName>
        <fullName evidence="3">MG2 domain-containing protein</fullName>
    </recommendedName>
</protein>
<accession>A0ABW5JMC9</accession>
<dbReference type="Gene3D" id="2.60.40.1930">
    <property type="match status" value="1"/>
</dbReference>
<name>A0ABW5JMC9_9FLAO</name>
<dbReference type="RefSeq" id="WP_388013445.1">
    <property type="nucleotide sequence ID" value="NZ_JBHUDT010000001.1"/>
</dbReference>